<dbReference type="EMBL" id="BAABBQ010000001">
    <property type="protein sequence ID" value="GAA4018576.1"/>
    <property type="molecule type" value="Genomic_DNA"/>
</dbReference>
<dbReference type="SUPFAM" id="SSF82771">
    <property type="entry name" value="GIY-YIG endonuclease"/>
    <property type="match status" value="1"/>
</dbReference>
<dbReference type="SMART" id="SM00465">
    <property type="entry name" value="GIYc"/>
    <property type="match status" value="1"/>
</dbReference>
<dbReference type="Pfam" id="PF01541">
    <property type="entry name" value="GIY-YIG"/>
    <property type="match status" value="1"/>
</dbReference>
<name>A0ABP7SYY4_9SPHN</name>
<keyword evidence="4" id="KW-1185">Reference proteome</keyword>
<dbReference type="InterPro" id="IPR035901">
    <property type="entry name" value="GIY-YIG_endonuc_sf"/>
</dbReference>
<dbReference type="PANTHER" id="PTHR34477">
    <property type="entry name" value="UPF0213 PROTEIN YHBQ"/>
    <property type="match status" value="1"/>
</dbReference>
<dbReference type="PANTHER" id="PTHR34477:SF1">
    <property type="entry name" value="UPF0213 PROTEIN YHBQ"/>
    <property type="match status" value="1"/>
</dbReference>
<evidence type="ECO:0000256" key="1">
    <source>
        <dbReference type="ARBA" id="ARBA00007435"/>
    </source>
</evidence>
<protein>
    <submittedName>
        <fullName evidence="3">GIY-YIG nuclease family protein</fullName>
    </submittedName>
</protein>
<comment type="similarity">
    <text evidence="1">Belongs to the UPF0213 family.</text>
</comment>
<dbReference type="InterPro" id="IPR000305">
    <property type="entry name" value="GIY-YIG_endonuc"/>
</dbReference>
<gene>
    <name evidence="3" type="ORF">GCM10022280_17630</name>
</gene>
<accession>A0ABP7SYY4</accession>
<feature type="domain" description="GIY-YIG" evidence="2">
    <location>
        <begin position="3"/>
        <end position="78"/>
    </location>
</feature>
<organism evidence="3 4">
    <name type="scientific">Sphingomonas swuensis</name>
    <dbReference type="NCBI Taxonomy" id="977800"/>
    <lineage>
        <taxon>Bacteria</taxon>
        <taxon>Pseudomonadati</taxon>
        <taxon>Pseudomonadota</taxon>
        <taxon>Alphaproteobacteria</taxon>
        <taxon>Sphingomonadales</taxon>
        <taxon>Sphingomonadaceae</taxon>
        <taxon>Sphingomonas</taxon>
    </lineage>
</organism>
<evidence type="ECO:0000259" key="2">
    <source>
        <dbReference type="PROSITE" id="PS50164"/>
    </source>
</evidence>
<proteinExistence type="inferred from homology"/>
<dbReference type="Proteomes" id="UP001500235">
    <property type="component" value="Unassembled WGS sequence"/>
</dbReference>
<evidence type="ECO:0000313" key="4">
    <source>
        <dbReference type="Proteomes" id="UP001500235"/>
    </source>
</evidence>
<dbReference type="CDD" id="cd10456">
    <property type="entry name" value="GIY-YIG_UPF0213"/>
    <property type="match status" value="1"/>
</dbReference>
<dbReference type="Gene3D" id="3.40.1440.10">
    <property type="entry name" value="GIY-YIG endonuclease"/>
    <property type="match status" value="1"/>
</dbReference>
<evidence type="ECO:0000313" key="3">
    <source>
        <dbReference type="EMBL" id="GAA4018576.1"/>
    </source>
</evidence>
<reference evidence="4" key="1">
    <citation type="journal article" date="2019" name="Int. J. Syst. Evol. Microbiol.">
        <title>The Global Catalogue of Microorganisms (GCM) 10K type strain sequencing project: providing services to taxonomists for standard genome sequencing and annotation.</title>
        <authorList>
            <consortium name="The Broad Institute Genomics Platform"/>
            <consortium name="The Broad Institute Genome Sequencing Center for Infectious Disease"/>
            <person name="Wu L."/>
            <person name="Ma J."/>
        </authorList>
    </citation>
    <scope>NUCLEOTIDE SEQUENCE [LARGE SCALE GENOMIC DNA]</scope>
    <source>
        <strain evidence="4">JCM 17563</strain>
    </source>
</reference>
<comment type="caution">
    <text evidence="3">The sequence shown here is derived from an EMBL/GenBank/DDBJ whole genome shotgun (WGS) entry which is preliminary data.</text>
</comment>
<sequence>MQLHFWVYLLGCADGSYYVGHTDNLEKRLHEHQNGIHEGYTQKRRPVRLLWSEATGSREEALAFERRIKGWTRAKKEALIIGDWAAIKWLSKPPSERASTSLSTNEPCKIIANFRSS</sequence>
<dbReference type="InterPro" id="IPR050190">
    <property type="entry name" value="UPF0213_domain"/>
</dbReference>
<dbReference type="RefSeq" id="WP_344707042.1">
    <property type="nucleotide sequence ID" value="NZ_BAABBQ010000001.1"/>
</dbReference>
<dbReference type="PROSITE" id="PS50164">
    <property type="entry name" value="GIY_YIG"/>
    <property type="match status" value="1"/>
</dbReference>